<dbReference type="AlphaFoldDB" id="A0A1Q9AUU5"/>
<proteinExistence type="predicted"/>
<organism evidence="2 3">
    <name type="scientific">Xaviernesmea oryzae</name>
    <dbReference type="NCBI Taxonomy" id="464029"/>
    <lineage>
        <taxon>Bacteria</taxon>
        <taxon>Pseudomonadati</taxon>
        <taxon>Pseudomonadota</taxon>
        <taxon>Alphaproteobacteria</taxon>
        <taxon>Hyphomicrobiales</taxon>
        <taxon>Rhizobiaceae</taxon>
        <taxon>Rhizobium/Agrobacterium group</taxon>
        <taxon>Xaviernesmea</taxon>
    </lineage>
</organism>
<feature type="region of interest" description="Disordered" evidence="1">
    <location>
        <begin position="14"/>
        <end position="36"/>
    </location>
</feature>
<dbReference type="Proteomes" id="UP000186364">
    <property type="component" value="Unassembled WGS sequence"/>
</dbReference>
<sequence length="90" mass="10016">MKSASLAEIRRMKAAGELSSSNDAAEGAPDGEDLDRDFWDNAKVEEPRVSATRPVLLKLEPEVFEFFKKQGKGHVSRMQAVLKAYAKAHR</sequence>
<keyword evidence="3" id="KW-1185">Reference proteome</keyword>
<dbReference type="Pfam" id="PF14384">
    <property type="entry name" value="BrnA_antitoxin"/>
    <property type="match status" value="1"/>
</dbReference>
<evidence type="ECO:0000313" key="3">
    <source>
        <dbReference type="Proteomes" id="UP000186364"/>
    </source>
</evidence>
<evidence type="ECO:0000256" key="1">
    <source>
        <dbReference type="SAM" id="MobiDB-lite"/>
    </source>
</evidence>
<comment type="caution">
    <text evidence="2">The sequence shown here is derived from an EMBL/GenBank/DDBJ whole genome shotgun (WGS) entry which is preliminary data.</text>
</comment>
<name>A0A1Q9AUU5_9HYPH</name>
<evidence type="ECO:0008006" key="4">
    <source>
        <dbReference type="Google" id="ProtNLM"/>
    </source>
</evidence>
<protein>
    <recommendedName>
        <fullName evidence="4">BrnA antitoxin of type II toxin-antitoxin system</fullName>
    </recommendedName>
</protein>
<dbReference type="EMBL" id="MKIP01000053">
    <property type="protein sequence ID" value="OLP59222.1"/>
    <property type="molecule type" value="Genomic_DNA"/>
</dbReference>
<dbReference type="InterPro" id="IPR025528">
    <property type="entry name" value="BrnA_antitoxin"/>
</dbReference>
<accession>A0A1Q9AUU5</accession>
<reference evidence="2 3" key="1">
    <citation type="submission" date="2016-09" db="EMBL/GenBank/DDBJ databases">
        <title>Rhizobium sp. nov., a novel species isolated from the rice rhizosphere.</title>
        <authorList>
            <person name="Zhao J."/>
            <person name="Zhang X."/>
        </authorList>
    </citation>
    <scope>NUCLEOTIDE SEQUENCE [LARGE SCALE GENOMIC DNA]</scope>
    <source>
        <strain evidence="2 3">1.7048</strain>
    </source>
</reference>
<evidence type="ECO:0000313" key="2">
    <source>
        <dbReference type="EMBL" id="OLP59222.1"/>
    </source>
</evidence>
<gene>
    <name evidence="2" type="ORF">BJF93_04810</name>
</gene>